<dbReference type="InterPro" id="IPR036388">
    <property type="entry name" value="WH-like_DNA-bd_sf"/>
</dbReference>
<organism evidence="6 7">
    <name type="scientific">Bradyrhizobium iriomotense</name>
    <dbReference type="NCBI Taxonomy" id="441950"/>
    <lineage>
        <taxon>Bacteria</taxon>
        <taxon>Pseudomonadati</taxon>
        <taxon>Pseudomonadota</taxon>
        <taxon>Alphaproteobacteria</taxon>
        <taxon>Hyphomicrobiales</taxon>
        <taxon>Nitrobacteraceae</taxon>
        <taxon>Bradyrhizobium</taxon>
    </lineage>
</organism>
<dbReference type="Pfam" id="PF01614">
    <property type="entry name" value="IclR_C"/>
    <property type="match status" value="1"/>
</dbReference>
<evidence type="ECO:0000313" key="6">
    <source>
        <dbReference type="EMBL" id="GLR91165.1"/>
    </source>
</evidence>
<evidence type="ECO:0000256" key="3">
    <source>
        <dbReference type="ARBA" id="ARBA00023163"/>
    </source>
</evidence>
<dbReference type="PANTHER" id="PTHR30136:SF35">
    <property type="entry name" value="HTH-TYPE TRANSCRIPTIONAL REGULATOR RV1719"/>
    <property type="match status" value="1"/>
</dbReference>
<dbReference type="Pfam" id="PF09339">
    <property type="entry name" value="HTH_IclR"/>
    <property type="match status" value="1"/>
</dbReference>
<name>A0ABQ6BE16_9BRAD</name>
<evidence type="ECO:0000259" key="5">
    <source>
        <dbReference type="PROSITE" id="PS51078"/>
    </source>
</evidence>
<keyword evidence="7" id="KW-1185">Reference proteome</keyword>
<keyword evidence="3" id="KW-0804">Transcription</keyword>
<feature type="domain" description="HTH iclR-type" evidence="4">
    <location>
        <begin position="15"/>
        <end position="77"/>
    </location>
</feature>
<dbReference type="SMART" id="SM00346">
    <property type="entry name" value="HTH_ICLR"/>
    <property type="match status" value="1"/>
</dbReference>
<dbReference type="InterPro" id="IPR014757">
    <property type="entry name" value="Tscrpt_reg_IclR_C"/>
</dbReference>
<dbReference type="InterPro" id="IPR005471">
    <property type="entry name" value="Tscrpt_reg_IclR_N"/>
</dbReference>
<comment type="caution">
    <text evidence="6">The sequence shown here is derived from an EMBL/GenBank/DDBJ whole genome shotgun (WGS) entry which is preliminary data.</text>
</comment>
<evidence type="ECO:0000256" key="2">
    <source>
        <dbReference type="ARBA" id="ARBA00023125"/>
    </source>
</evidence>
<evidence type="ECO:0000256" key="1">
    <source>
        <dbReference type="ARBA" id="ARBA00023015"/>
    </source>
</evidence>
<keyword evidence="1" id="KW-0805">Transcription regulation</keyword>
<feature type="domain" description="IclR-ED" evidence="5">
    <location>
        <begin position="78"/>
        <end position="259"/>
    </location>
</feature>
<gene>
    <name evidence="6" type="ORF">GCM10007857_78810</name>
</gene>
<dbReference type="InterPro" id="IPR050707">
    <property type="entry name" value="HTH_MetabolicPath_Reg"/>
</dbReference>
<dbReference type="PANTHER" id="PTHR30136">
    <property type="entry name" value="HELIX-TURN-HELIX TRANSCRIPTIONAL REGULATOR, ICLR FAMILY"/>
    <property type="match status" value="1"/>
</dbReference>
<proteinExistence type="predicted"/>
<reference evidence="7" key="1">
    <citation type="journal article" date="2019" name="Int. J. Syst. Evol. Microbiol.">
        <title>The Global Catalogue of Microorganisms (GCM) 10K type strain sequencing project: providing services to taxonomists for standard genome sequencing and annotation.</title>
        <authorList>
            <consortium name="The Broad Institute Genomics Platform"/>
            <consortium name="The Broad Institute Genome Sequencing Center for Infectious Disease"/>
            <person name="Wu L."/>
            <person name="Ma J."/>
        </authorList>
    </citation>
    <scope>NUCLEOTIDE SEQUENCE [LARGE SCALE GENOMIC DNA]</scope>
    <source>
        <strain evidence="7">NBRC 102520</strain>
    </source>
</reference>
<accession>A0ABQ6BE16</accession>
<dbReference type="RefSeq" id="WP_284274363.1">
    <property type="nucleotide sequence ID" value="NZ_BSOW01000043.1"/>
</dbReference>
<dbReference type="InterPro" id="IPR029016">
    <property type="entry name" value="GAF-like_dom_sf"/>
</dbReference>
<keyword evidence="2" id="KW-0238">DNA-binding</keyword>
<dbReference type="InterPro" id="IPR036390">
    <property type="entry name" value="WH_DNA-bd_sf"/>
</dbReference>
<evidence type="ECO:0000313" key="7">
    <source>
        <dbReference type="Proteomes" id="UP001156905"/>
    </source>
</evidence>
<dbReference type="SUPFAM" id="SSF46785">
    <property type="entry name" value="Winged helix' DNA-binding domain"/>
    <property type="match status" value="1"/>
</dbReference>
<evidence type="ECO:0000259" key="4">
    <source>
        <dbReference type="PROSITE" id="PS51077"/>
    </source>
</evidence>
<dbReference type="Gene3D" id="1.10.10.10">
    <property type="entry name" value="Winged helix-like DNA-binding domain superfamily/Winged helix DNA-binding domain"/>
    <property type="match status" value="1"/>
</dbReference>
<dbReference type="PROSITE" id="PS51078">
    <property type="entry name" value="ICLR_ED"/>
    <property type="match status" value="1"/>
</dbReference>
<sequence>MQTKIKTNETPGRRARGLDRAFDILDYLRERKSPARPNQIAVALSAPRSTVYELIAALLEAGLLEQTDAEGNVFLGRKLYFLGLAYEANFDLTRECRAYLDRLAIETRETAQLCMLDGNKYTVAMMREGARPFRISSNVGEPVPVPWTASGRLLVSHMTDEEILEFIPAADFVLPTGATLNPRTFIAEVRQADKAGFFSFETLADNFTRCFAAPVRDHGGRCVATLCLIAPRNDAQQYFERYKATLLDAAADLSTKLTSRSLPSSRTISL</sequence>
<protein>
    <submittedName>
        <fullName evidence="6">IclR family transcriptional regulator</fullName>
    </submittedName>
</protein>
<dbReference type="SUPFAM" id="SSF55781">
    <property type="entry name" value="GAF domain-like"/>
    <property type="match status" value="1"/>
</dbReference>
<dbReference type="PROSITE" id="PS51077">
    <property type="entry name" value="HTH_ICLR"/>
    <property type="match status" value="1"/>
</dbReference>
<dbReference type="Gene3D" id="3.30.450.40">
    <property type="match status" value="1"/>
</dbReference>
<dbReference type="EMBL" id="BSOW01000043">
    <property type="protein sequence ID" value="GLR91165.1"/>
    <property type="molecule type" value="Genomic_DNA"/>
</dbReference>
<dbReference type="Proteomes" id="UP001156905">
    <property type="component" value="Unassembled WGS sequence"/>
</dbReference>